<dbReference type="AlphaFoldDB" id="A0A8S9R5X3"/>
<comment type="caution">
    <text evidence="2">The sequence shown here is derived from an EMBL/GenBank/DDBJ whole genome shotgun (WGS) entry which is preliminary data.</text>
</comment>
<accession>A0A8S9R5X3</accession>
<evidence type="ECO:0000256" key="1">
    <source>
        <dbReference type="SAM" id="MobiDB-lite"/>
    </source>
</evidence>
<sequence length="149" mass="16410">MAVSVNLWVRFIRIAGSNTRDNPSRLVVEAEYAGLNKVLFKPGTFGRLTRPAKSTLRCLWSLRVALALTRFYSGIQFYSVGNSDVSGSENRGRDQSDTATGSERGDTDESGRSPTPLRQSWLRCHPDCYGTRGLSRGGTCLDLLLPIIP</sequence>
<name>A0A8S9R5X3_BRACR</name>
<gene>
    <name evidence="2" type="ORF">F2Q69_00013708</name>
</gene>
<protein>
    <submittedName>
        <fullName evidence="2">Uncharacterized protein</fullName>
    </submittedName>
</protein>
<reference evidence="2" key="1">
    <citation type="submission" date="2019-12" db="EMBL/GenBank/DDBJ databases">
        <title>Genome sequencing and annotation of Brassica cretica.</title>
        <authorList>
            <person name="Studholme D.J."/>
            <person name="Sarris P."/>
        </authorList>
    </citation>
    <scope>NUCLEOTIDE SEQUENCE</scope>
    <source>
        <strain evidence="2">PFS-109/04</strain>
        <tissue evidence="2">Leaf</tissue>
    </source>
</reference>
<evidence type="ECO:0000313" key="3">
    <source>
        <dbReference type="Proteomes" id="UP000712600"/>
    </source>
</evidence>
<proteinExistence type="predicted"/>
<dbReference type="Proteomes" id="UP000712600">
    <property type="component" value="Unassembled WGS sequence"/>
</dbReference>
<dbReference type="EMBL" id="QGKX02000996">
    <property type="protein sequence ID" value="KAF3557121.1"/>
    <property type="molecule type" value="Genomic_DNA"/>
</dbReference>
<organism evidence="2 3">
    <name type="scientific">Brassica cretica</name>
    <name type="common">Mustard</name>
    <dbReference type="NCBI Taxonomy" id="69181"/>
    <lineage>
        <taxon>Eukaryota</taxon>
        <taxon>Viridiplantae</taxon>
        <taxon>Streptophyta</taxon>
        <taxon>Embryophyta</taxon>
        <taxon>Tracheophyta</taxon>
        <taxon>Spermatophyta</taxon>
        <taxon>Magnoliopsida</taxon>
        <taxon>eudicotyledons</taxon>
        <taxon>Gunneridae</taxon>
        <taxon>Pentapetalae</taxon>
        <taxon>rosids</taxon>
        <taxon>malvids</taxon>
        <taxon>Brassicales</taxon>
        <taxon>Brassicaceae</taxon>
        <taxon>Brassiceae</taxon>
        <taxon>Brassica</taxon>
    </lineage>
</organism>
<evidence type="ECO:0000313" key="2">
    <source>
        <dbReference type="EMBL" id="KAF3557121.1"/>
    </source>
</evidence>
<feature type="region of interest" description="Disordered" evidence="1">
    <location>
        <begin position="84"/>
        <end position="118"/>
    </location>
</feature>